<name>K2G977_9BACT</name>
<evidence type="ECO:0000313" key="1">
    <source>
        <dbReference type="EMBL" id="EKE26679.1"/>
    </source>
</evidence>
<reference evidence="1" key="1">
    <citation type="journal article" date="2012" name="Science">
        <title>Fermentation, hydrogen, and sulfur metabolism in multiple uncultivated bacterial phyla.</title>
        <authorList>
            <person name="Wrighton K.C."/>
            <person name="Thomas B.C."/>
            <person name="Sharon I."/>
            <person name="Miller C.S."/>
            <person name="Castelle C.J."/>
            <person name="VerBerkmoes N.C."/>
            <person name="Wilkins M.J."/>
            <person name="Hettich R.L."/>
            <person name="Lipton M.S."/>
            <person name="Williams K.H."/>
            <person name="Long P.E."/>
            <person name="Banfield J.F."/>
        </authorList>
    </citation>
    <scope>NUCLEOTIDE SEQUENCE [LARGE SCALE GENOMIC DNA]</scope>
</reference>
<accession>K2G977</accession>
<gene>
    <name evidence="1" type="ORF">ACD_4C00196G0001</name>
</gene>
<proteinExistence type="predicted"/>
<sequence>MKILFIPWFWIFWKNLNLFSKEYNVSFLEKYSDLKEDSFDKFDLIIAHSLWCLYLGEVLLNKKEFEYLNKKIVLYNPIIESNKTELLLKNLKRKEIYSTLKWLRIFSLFIRNCIFAPKEIWKQFKKIIEKPISFKIDLYNNFENIYLSKNDEFSAEYFGKIRNAKEIQGCHDEIYFDEKILKKLIEENPKAINIELI</sequence>
<comment type="caution">
    <text evidence="1">The sequence shown here is derived from an EMBL/GenBank/DDBJ whole genome shotgun (WGS) entry which is preliminary data.</text>
</comment>
<dbReference type="AlphaFoldDB" id="K2G977"/>
<protein>
    <submittedName>
        <fullName evidence="1">Uncharacterized protein</fullName>
    </submittedName>
</protein>
<organism evidence="1">
    <name type="scientific">uncultured bacterium</name>
    <name type="common">gcode 4</name>
    <dbReference type="NCBI Taxonomy" id="1234023"/>
    <lineage>
        <taxon>Bacteria</taxon>
        <taxon>environmental samples</taxon>
    </lineage>
</organism>
<dbReference type="EMBL" id="AMFJ01000712">
    <property type="protein sequence ID" value="EKE26679.1"/>
    <property type="molecule type" value="Genomic_DNA"/>
</dbReference>